<name>A0A6I1ENK2_9BURK</name>
<evidence type="ECO:0000313" key="4">
    <source>
        <dbReference type="EMBL" id="KAB7656402.1"/>
    </source>
</evidence>
<evidence type="ECO:0000256" key="1">
    <source>
        <dbReference type="SAM" id="MobiDB-lite"/>
    </source>
</evidence>
<organism evidence="4 5">
    <name type="scientific">Sutterella seckii</name>
    <dbReference type="NCBI Taxonomy" id="1944635"/>
    <lineage>
        <taxon>Bacteria</taxon>
        <taxon>Pseudomonadati</taxon>
        <taxon>Pseudomonadota</taxon>
        <taxon>Betaproteobacteria</taxon>
        <taxon>Burkholderiales</taxon>
        <taxon>Sutterellaceae</taxon>
        <taxon>Sutterella</taxon>
    </lineage>
</organism>
<feature type="region of interest" description="Disordered" evidence="1">
    <location>
        <begin position="23"/>
        <end position="66"/>
    </location>
</feature>
<dbReference type="RefSeq" id="WP_152158797.1">
    <property type="nucleotide sequence ID" value="NZ_WEHX01000072.1"/>
</dbReference>
<gene>
    <name evidence="4" type="ORF">GBM95_08995</name>
</gene>
<feature type="transmembrane region" description="Helical" evidence="2">
    <location>
        <begin position="76"/>
        <end position="94"/>
    </location>
</feature>
<keyword evidence="2" id="KW-0812">Transmembrane</keyword>
<feature type="compositionally biased region" description="Gly residues" evidence="1">
    <location>
        <begin position="34"/>
        <end position="48"/>
    </location>
</feature>
<protein>
    <submittedName>
        <fullName evidence="4">Uncharacterized protein</fullName>
    </submittedName>
</protein>
<reference evidence="4 5" key="1">
    <citation type="submission" date="2019-10" db="EMBL/GenBank/DDBJ databases">
        <title>Genome diversity of Sutterella seckii.</title>
        <authorList>
            <person name="Chaplin A.V."/>
            <person name="Sokolova S.R."/>
            <person name="Mosin K.A."/>
            <person name="Ivanova E.L."/>
            <person name="Kochetkova T.O."/>
            <person name="Goltsov A.Y."/>
            <person name="Trofimov D.Y."/>
            <person name="Efimov B.A."/>
        </authorList>
    </citation>
    <scope>NUCLEOTIDE SEQUENCE [LARGE SCALE GENOMIC DNA]</scope>
    <source>
        <strain evidence="4 5">ASD393</strain>
    </source>
</reference>
<feature type="chain" id="PRO_5026014333" evidence="3">
    <location>
        <begin position="26"/>
        <end position="162"/>
    </location>
</feature>
<dbReference type="OrthoDB" id="5397649at2"/>
<keyword evidence="3" id="KW-0732">Signal</keyword>
<dbReference type="Proteomes" id="UP000430564">
    <property type="component" value="Unassembled WGS sequence"/>
</dbReference>
<dbReference type="EMBL" id="WEHX01000072">
    <property type="protein sequence ID" value="KAB7656402.1"/>
    <property type="molecule type" value="Genomic_DNA"/>
</dbReference>
<proteinExistence type="predicted"/>
<feature type="signal peptide" evidence="3">
    <location>
        <begin position="1"/>
        <end position="25"/>
    </location>
</feature>
<keyword evidence="2" id="KW-0472">Membrane</keyword>
<evidence type="ECO:0000256" key="3">
    <source>
        <dbReference type="SAM" id="SignalP"/>
    </source>
</evidence>
<feature type="compositionally biased region" description="Pro residues" evidence="1">
    <location>
        <begin position="49"/>
        <end position="64"/>
    </location>
</feature>
<evidence type="ECO:0000256" key="2">
    <source>
        <dbReference type="SAM" id="Phobius"/>
    </source>
</evidence>
<comment type="caution">
    <text evidence="4">The sequence shown here is derived from an EMBL/GenBank/DDBJ whole genome shotgun (WGS) entry which is preliminary data.</text>
</comment>
<dbReference type="AlphaFoldDB" id="A0A6I1ENK2"/>
<accession>A0A6I1ENK2</accession>
<keyword evidence="2" id="KW-1133">Transmembrane helix</keyword>
<sequence length="162" mass="16987">MSFSKMLISLSAAAMLLGASLAASAAPPPPPGGPGGGPGFHHPGGPGFRPGPGPGFRPAPPPPRPFHHRPRWYQSWGFWGPALTTGIVVGAMTYPREPRVVERIVEVPAGSGGTTSALPPASYPWYWCNSEQGYYPTVRSCPLGWETIMGSSPTTPPAPPQH</sequence>
<evidence type="ECO:0000313" key="5">
    <source>
        <dbReference type="Proteomes" id="UP000430564"/>
    </source>
</evidence>